<sequence length="177" mass="20549">MTKFTLAVLTLYILYYSGNIFYDLYFKKTPEKNKPDAEELFSLSDMADKDQPEITQVGIEDVETLNTPSSFTSNYSEAESLDNSENLTDLEALRRKFELEEALLEEDFSKLDKINTSENVPQPEIIEERAEQPKPVPPVHDYDEERERKFREMLNLAETTVQVLDIDGIRTYQSSLF</sequence>
<keyword evidence="1" id="KW-0472">Membrane</keyword>
<dbReference type="RefSeq" id="WP_124784800.1">
    <property type="nucleotide sequence ID" value="NZ_CP034171.1"/>
</dbReference>
<proteinExistence type="predicted"/>
<dbReference type="Proteomes" id="UP000282297">
    <property type="component" value="Chromosome"/>
</dbReference>
<feature type="transmembrane region" description="Helical" evidence="1">
    <location>
        <begin position="6"/>
        <end position="25"/>
    </location>
</feature>
<gene>
    <name evidence="2" type="ORF">EIH08_07675</name>
</gene>
<reference evidence="3" key="1">
    <citation type="submission" date="2018-11" db="EMBL/GenBank/DDBJ databases">
        <title>Proposal to divide the Flavobacteriaceae and reorganize its genera based on Amino Acid Identity values calculated from whole genome sequences.</title>
        <authorList>
            <person name="Nicholson A.C."/>
            <person name="Gulvik C.A."/>
            <person name="Whitney A.M."/>
            <person name="Humrighouse B.W."/>
            <person name="Bell M."/>
            <person name="Holmes B."/>
            <person name="Steigerwalt A.B."/>
            <person name="Villarma A."/>
            <person name="Sheth M."/>
            <person name="Batra D."/>
            <person name="Pryor J."/>
            <person name="Bernardet J.-F."/>
            <person name="Hugo C."/>
            <person name="Kampfer P."/>
            <person name="Newman J.D."/>
            <person name="McQuiston J.R."/>
        </authorList>
    </citation>
    <scope>NUCLEOTIDE SEQUENCE [LARGE SCALE GENOMIC DNA]</scope>
    <source>
        <strain evidence="3">H4753</strain>
    </source>
</reference>
<evidence type="ECO:0000313" key="2">
    <source>
        <dbReference type="EMBL" id="AZI20610.1"/>
    </source>
</evidence>
<name>A0A3G8WHE4_9FLAO</name>
<accession>A0A3G8WHE4</accession>
<dbReference type="AlphaFoldDB" id="A0A3G8WHE4"/>
<keyword evidence="1" id="KW-1133">Transmembrane helix</keyword>
<keyword evidence="1" id="KW-0812">Transmembrane</keyword>
<evidence type="ECO:0000313" key="3">
    <source>
        <dbReference type="Proteomes" id="UP000282297"/>
    </source>
</evidence>
<protein>
    <submittedName>
        <fullName evidence="2">Uncharacterized protein</fullName>
    </submittedName>
</protein>
<organism evidence="2 3">
    <name type="scientific">Chryseobacterium taklimakanense</name>
    <dbReference type="NCBI Taxonomy" id="536441"/>
    <lineage>
        <taxon>Bacteria</taxon>
        <taxon>Pseudomonadati</taxon>
        <taxon>Bacteroidota</taxon>
        <taxon>Flavobacteriia</taxon>
        <taxon>Flavobacteriales</taxon>
        <taxon>Weeksellaceae</taxon>
        <taxon>Chryseobacterium group</taxon>
        <taxon>Chryseobacterium</taxon>
    </lineage>
</organism>
<evidence type="ECO:0000256" key="1">
    <source>
        <dbReference type="SAM" id="Phobius"/>
    </source>
</evidence>
<dbReference type="EMBL" id="CP034171">
    <property type="protein sequence ID" value="AZI20610.1"/>
    <property type="molecule type" value="Genomic_DNA"/>
</dbReference>